<name>A0A498SN45_ACAVI</name>
<dbReference type="GO" id="GO:0032222">
    <property type="term" value="P:regulation of synaptic transmission, cholinergic"/>
    <property type="evidence" value="ECO:0007669"/>
    <property type="project" value="InterPro"/>
</dbReference>
<dbReference type="PANTHER" id="PTHR22907">
    <property type="entry name" value="GH04558P"/>
    <property type="match status" value="1"/>
</dbReference>
<evidence type="ECO:0000313" key="5">
    <source>
        <dbReference type="EMBL" id="VBB33234.1"/>
    </source>
</evidence>
<dbReference type="Proteomes" id="UP000276991">
    <property type="component" value="Unassembled WGS sequence"/>
</dbReference>
<dbReference type="InterPro" id="IPR051962">
    <property type="entry name" value="Cuticlin"/>
</dbReference>
<keyword evidence="6" id="KW-1185">Reference proteome</keyword>
<accession>A0A498SN45</accession>
<feature type="signal peptide" evidence="3">
    <location>
        <begin position="1"/>
        <end position="20"/>
    </location>
</feature>
<dbReference type="Pfam" id="PF25301">
    <property type="entry name" value="CUT_C"/>
    <property type="match status" value="1"/>
</dbReference>
<keyword evidence="1 3" id="KW-0732">Signal</keyword>
<gene>
    <name evidence="5" type="ORF">NAV_LOCUS8025</name>
</gene>
<dbReference type="Pfam" id="PF17064">
    <property type="entry name" value="QVR"/>
    <property type="match status" value="1"/>
</dbReference>
<sequence length="250" mass="28603">MSTIVTLIIFEFLLLLYSEAFHCYNCASTLPSNISKDAQRAFKTILYSTFMVPPVDRSCVNSDDVEFRTVKQINCSPDDQCIKITVRQKDLQFVMRGCQALIYRDKMISIDVECRHDQSPSICHCTGNLIADNDNDDNVINLPVSKFPEPDCKYHVRFYNRNGSELKRQVEIGEPVYHHWTCSYKQQQNGLFCILVNNCTISNPRPDSLPVPIIDEYGCSLFPIIMPHVEYNGDLEGGLQTNVFLLDIDQ</sequence>
<evidence type="ECO:0000256" key="2">
    <source>
        <dbReference type="ARBA" id="ARBA00023180"/>
    </source>
</evidence>
<protein>
    <recommendedName>
        <fullName evidence="4">ZP domain-containing protein</fullName>
    </recommendedName>
</protein>
<evidence type="ECO:0000256" key="1">
    <source>
        <dbReference type="ARBA" id="ARBA00022729"/>
    </source>
</evidence>
<dbReference type="GO" id="GO:0030431">
    <property type="term" value="P:sleep"/>
    <property type="evidence" value="ECO:0007669"/>
    <property type="project" value="InterPro"/>
</dbReference>
<organism evidence="5 6">
    <name type="scientific">Acanthocheilonema viteae</name>
    <name type="common">Filarial nematode worm</name>
    <name type="synonym">Dipetalonema viteae</name>
    <dbReference type="NCBI Taxonomy" id="6277"/>
    <lineage>
        <taxon>Eukaryota</taxon>
        <taxon>Metazoa</taxon>
        <taxon>Ecdysozoa</taxon>
        <taxon>Nematoda</taxon>
        <taxon>Chromadorea</taxon>
        <taxon>Rhabditida</taxon>
        <taxon>Spirurina</taxon>
        <taxon>Spiruromorpha</taxon>
        <taxon>Filarioidea</taxon>
        <taxon>Onchocercidae</taxon>
        <taxon>Acanthocheilonema</taxon>
    </lineage>
</organism>
<evidence type="ECO:0000256" key="3">
    <source>
        <dbReference type="SAM" id="SignalP"/>
    </source>
</evidence>
<reference evidence="5 6" key="1">
    <citation type="submission" date="2018-08" db="EMBL/GenBank/DDBJ databases">
        <authorList>
            <person name="Laetsch R D."/>
            <person name="Stevens L."/>
            <person name="Kumar S."/>
            <person name="Blaxter L. M."/>
        </authorList>
    </citation>
    <scope>NUCLEOTIDE SEQUENCE [LARGE SCALE GENOMIC DNA]</scope>
</reference>
<dbReference type="EMBL" id="UPTC01002240">
    <property type="protein sequence ID" value="VBB33234.1"/>
    <property type="molecule type" value="Genomic_DNA"/>
</dbReference>
<evidence type="ECO:0000313" key="6">
    <source>
        <dbReference type="Proteomes" id="UP000276991"/>
    </source>
</evidence>
<dbReference type="InterPro" id="IPR057475">
    <property type="entry name" value="CUT_C"/>
</dbReference>
<dbReference type="AlphaFoldDB" id="A0A498SN45"/>
<dbReference type="PANTHER" id="PTHR22907:SF34">
    <property type="entry name" value="ZP DOMAIN-CONTAINING PROTEIN"/>
    <property type="match status" value="1"/>
</dbReference>
<feature type="non-terminal residue" evidence="5">
    <location>
        <position position="250"/>
    </location>
</feature>
<feature type="chain" id="PRO_5019738673" description="ZP domain-containing protein" evidence="3">
    <location>
        <begin position="21"/>
        <end position="250"/>
    </location>
</feature>
<evidence type="ECO:0000259" key="4">
    <source>
        <dbReference type="PROSITE" id="PS51034"/>
    </source>
</evidence>
<dbReference type="OrthoDB" id="5919011at2759"/>
<dbReference type="InterPro" id="IPR001507">
    <property type="entry name" value="ZP_dom"/>
</dbReference>
<keyword evidence="2" id="KW-0325">Glycoprotein</keyword>
<feature type="domain" description="ZP" evidence="4">
    <location>
        <begin position="25"/>
        <end position="250"/>
    </location>
</feature>
<dbReference type="InterPro" id="IPR031424">
    <property type="entry name" value="QVR-like"/>
</dbReference>
<dbReference type="PROSITE" id="PS51034">
    <property type="entry name" value="ZP_2"/>
    <property type="match status" value="1"/>
</dbReference>
<proteinExistence type="predicted"/>